<protein>
    <submittedName>
        <fullName evidence="5">BamA/TamA family outer membrane protein</fullName>
    </submittedName>
</protein>
<keyword evidence="3" id="KW-0732">Signal</keyword>
<evidence type="ECO:0000256" key="2">
    <source>
        <dbReference type="ARBA" id="ARBA00023136"/>
    </source>
</evidence>
<gene>
    <name evidence="5" type="ORF">H9816_08425</name>
</gene>
<dbReference type="InterPro" id="IPR000184">
    <property type="entry name" value="Bac_surfAg_D15"/>
</dbReference>
<evidence type="ECO:0000313" key="5">
    <source>
        <dbReference type="EMBL" id="HIZ15912.1"/>
    </source>
</evidence>
<feature type="domain" description="Bacterial surface antigen (D15)" evidence="4">
    <location>
        <begin position="192"/>
        <end position="436"/>
    </location>
</feature>
<feature type="chain" id="PRO_5039722356" evidence="3">
    <location>
        <begin position="28"/>
        <end position="445"/>
    </location>
</feature>
<proteinExistence type="predicted"/>
<dbReference type="AlphaFoldDB" id="A0A9D2DFH3"/>
<dbReference type="Pfam" id="PF01103">
    <property type="entry name" value="Omp85"/>
    <property type="match status" value="1"/>
</dbReference>
<name>A0A9D2DFH3_9BACT</name>
<reference evidence="5" key="2">
    <citation type="submission" date="2021-04" db="EMBL/GenBank/DDBJ databases">
        <authorList>
            <person name="Gilroy R."/>
        </authorList>
    </citation>
    <scope>NUCLEOTIDE SEQUENCE</scope>
    <source>
        <strain evidence="5">ChiHjej11B10-19426</strain>
    </source>
</reference>
<accession>A0A9D2DFH3</accession>
<dbReference type="Gene3D" id="2.40.160.50">
    <property type="entry name" value="membrane protein fhac: a member of the omp85/tpsb transporter family"/>
    <property type="match status" value="1"/>
</dbReference>
<sequence>MKFRFPMLCTWPLLTIALWLQPLTAPAANRQPKAAERTDTLTYRKTGVSLVPIPALSYNSDLGIQLGAILDVYWFGDGSTYPAYLHKLTAEACYYTKGSGIYYVFYDSKYLLRNLRLTASASYLPNTMMAFYGFNGYAAPYDSRQNAGFYAVDRNLLRIMGDLQGRVAGALGWAAGIGFFHYDTGRIQVKRYDGQTTLYDLYRRYGLIRDDESRGGSHIELRAGLVYDTRDHEPDPTRGLYADCLLYGSPDLIDRRGDGYLKGSFSFRHYVPLWQDRLTLAYRICWQGTVAGDAPFYVQQNYATLFPRQINSDILGGLLSLRGILYNRVVGDGMAWANVELRWRFPSFRLFGQEWYIALNPFFDAGLVTAPYRLDEMIAIGKDLSIPEADRNLIYSGTQENLHMSSGLGIKFVMNRNLVLAIDYGMALDRRDGRDGLYLNINYVF</sequence>
<evidence type="ECO:0000313" key="6">
    <source>
        <dbReference type="Proteomes" id="UP000824014"/>
    </source>
</evidence>
<dbReference type="GO" id="GO:0019867">
    <property type="term" value="C:outer membrane"/>
    <property type="evidence" value="ECO:0007669"/>
    <property type="project" value="InterPro"/>
</dbReference>
<comment type="subcellular location">
    <subcellularLocation>
        <location evidence="1">Membrane</location>
    </subcellularLocation>
</comment>
<dbReference type="Proteomes" id="UP000824014">
    <property type="component" value="Unassembled WGS sequence"/>
</dbReference>
<dbReference type="EMBL" id="DXCC01000032">
    <property type="protein sequence ID" value="HIZ15912.1"/>
    <property type="molecule type" value="Genomic_DNA"/>
</dbReference>
<dbReference type="NCBIfam" id="NF047779">
    <property type="entry name" value="Omp85_fam"/>
    <property type="match status" value="1"/>
</dbReference>
<organism evidence="5 6">
    <name type="scientific">Candidatus Tidjanibacter faecipullorum</name>
    <dbReference type="NCBI Taxonomy" id="2838766"/>
    <lineage>
        <taxon>Bacteria</taxon>
        <taxon>Pseudomonadati</taxon>
        <taxon>Bacteroidota</taxon>
        <taxon>Bacteroidia</taxon>
        <taxon>Bacteroidales</taxon>
        <taxon>Rikenellaceae</taxon>
        <taxon>Tidjanibacter</taxon>
    </lineage>
</organism>
<feature type="signal peptide" evidence="3">
    <location>
        <begin position="1"/>
        <end position="27"/>
    </location>
</feature>
<comment type="caution">
    <text evidence="5">The sequence shown here is derived from an EMBL/GenBank/DDBJ whole genome shotgun (WGS) entry which is preliminary data.</text>
</comment>
<evidence type="ECO:0000256" key="3">
    <source>
        <dbReference type="SAM" id="SignalP"/>
    </source>
</evidence>
<keyword evidence="2" id="KW-0472">Membrane</keyword>
<reference evidence="5" key="1">
    <citation type="journal article" date="2021" name="PeerJ">
        <title>Extensive microbial diversity within the chicken gut microbiome revealed by metagenomics and culture.</title>
        <authorList>
            <person name="Gilroy R."/>
            <person name="Ravi A."/>
            <person name="Getino M."/>
            <person name="Pursley I."/>
            <person name="Horton D.L."/>
            <person name="Alikhan N.F."/>
            <person name="Baker D."/>
            <person name="Gharbi K."/>
            <person name="Hall N."/>
            <person name="Watson M."/>
            <person name="Adriaenssens E.M."/>
            <person name="Foster-Nyarko E."/>
            <person name="Jarju S."/>
            <person name="Secka A."/>
            <person name="Antonio M."/>
            <person name="Oren A."/>
            <person name="Chaudhuri R.R."/>
            <person name="La Ragione R."/>
            <person name="Hildebrand F."/>
            <person name="Pallen M.J."/>
        </authorList>
    </citation>
    <scope>NUCLEOTIDE SEQUENCE</scope>
    <source>
        <strain evidence="5">ChiHjej11B10-19426</strain>
    </source>
</reference>
<evidence type="ECO:0000256" key="1">
    <source>
        <dbReference type="ARBA" id="ARBA00004370"/>
    </source>
</evidence>
<evidence type="ECO:0000259" key="4">
    <source>
        <dbReference type="Pfam" id="PF01103"/>
    </source>
</evidence>